<proteinExistence type="predicted"/>
<dbReference type="EMBL" id="LR798366">
    <property type="protein sequence ID" value="CAB5226707.1"/>
    <property type="molecule type" value="Genomic_DNA"/>
</dbReference>
<reference evidence="1" key="1">
    <citation type="submission" date="2020-04" db="EMBL/GenBank/DDBJ databases">
        <authorList>
            <person name="Chiriac C."/>
            <person name="Salcher M."/>
            <person name="Ghai R."/>
            <person name="Kavagutti S V."/>
        </authorList>
    </citation>
    <scope>NUCLEOTIDE SEQUENCE</scope>
</reference>
<evidence type="ECO:0000313" key="2">
    <source>
        <dbReference type="EMBL" id="CAB4195934.1"/>
    </source>
</evidence>
<dbReference type="EMBL" id="LR796638">
    <property type="protein sequence ID" value="CAB4156603.1"/>
    <property type="molecule type" value="Genomic_DNA"/>
</dbReference>
<sequence length="58" mass="6195">MTNEAQKVTFRNNGKNHRGVLISGSLFATCRCTGSQNGRLTNGAKIVCEGHQQATCGK</sequence>
<evidence type="ECO:0000313" key="4">
    <source>
        <dbReference type="EMBL" id="CAB5226707.1"/>
    </source>
</evidence>
<name>A0A6J5NCJ4_9CAUD</name>
<dbReference type="EMBL" id="LR797366">
    <property type="protein sequence ID" value="CAB4210376.1"/>
    <property type="molecule type" value="Genomic_DNA"/>
</dbReference>
<accession>A0A6J5NCJ4</accession>
<organism evidence="1">
    <name type="scientific">uncultured Caudovirales phage</name>
    <dbReference type="NCBI Taxonomy" id="2100421"/>
    <lineage>
        <taxon>Viruses</taxon>
        <taxon>Duplodnaviria</taxon>
        <taxon>Heunggongvirae</taxon>
        <taxon>Uroviricota</taxon>
        <taxon>Caudoviricetes</taxon>
        <taxon>Peduoviridae</taxon>
        <taxon>Maltschvirus</taxon>
        <taxon>Maltschvirus maltsch</taxon>
    </lineage>
</organism>
<evidence type="ECO:0000313" key="1">
    <source>
        <dbReference type="EMBL" id="CAB4156603.1"/>
    </source>
</evidence>
<evidence type="ECO:0000313" key="3">
    <source>
        <dbReference type="EMBL" id="CAB4210376.1"/>
    </source>
</evidence>
<gene>
    <name evidence="2" type="ORF">UFOVP1303_46</name>
    <name evidence="3" type="ORF">UFOVP1417_8</name>
    <name evidence="4" type="ORF">UFOVP1517_22</name>
    <name evidence="1" type="ORF">UFOVP664_79</name>
</gene>
<protein>
    <submittedName>
        <fullName evidence="1">Uncharacterized protein</fullName>
    </submittedName>
</protein>
<dbReference type="EMBL" id="LR797248">
    <property type="protein sequence ID" value="CAB4195934.1"/>
    <property type="molecule type" value="Genomic_DNA"/>
</dbReference>